<dbReference type="PANTHER" id="PTHR31956">
    <property type="entry name" value="NON-SPECIFIC PHOSPHOLIPASE C4-RELATED"/>
    <property type="match status" value="1"/>
</dbReference>
<feature type="non-terminal residue" evidence="3">
    <location>
        <position position="1"/>
    </location>
</feature>
<evidence type="ECO:0000256" key="1">
    <source>
        <dbReference type="ARBA" id="ARBA00022801"/>
    </source>
</evidence>
<keyword evidence="4" id="KW-1185">Reference proteome</keyword>
<proteinExistence type="predicted"/>
<dbReference type="InterPro" id="IPR007312">
    <property type="entry name" value="Phosphoesterase"/>
</dbReference>
<organism evidence="3 4">
    <name type="scientific">Cucurbita argyrosperma subsp. sororia</name>
    <dbReference type="NCBI Taxonomy" id="37648"/>
    <lineage>
        <taxon>Eukaryota</taxon>
        <taxon>Viridiplantae</taxon>
        <taxon>Streptophyta</taxon>
        <taxon>Embryophyta</taxon>
        <taxon>Tracheophyta</taxon>
        <taxon>Spermatophyta</taxon>
        <taxon>Magnoliopsida</taxon>
        <taxon>eudicotyledons</taxon>
        <taxon>Gunneridae</taxon>
        <taxon>Pentapetalae</taxon>
        <taxon>rosids</taxon>
        <taxon>fabids</taxon>
        <taxon>Cucurbitales</taxon>
        <taxon>Cucurbitaceae</taxon>
        <taxon>Cucurbiteae</taxon>
        <taxon>Cucurbita</taxon>
    </lineage>
</organism>
<comment type="caution">
    <text evidence="3">The sequence shown here is derived from an EMBL/GenBank/DDBJ whole genome shotgun (WGS) entry which is preliminary data.</text>
</comment>
<keyword evidence="1" id="KW-0378">Hydrolase</keyword>
<gene>
    <name evidence="3" type="primary">NPC2</name>
    <name evidence="3" type="ORF">SDJN03_25912</name>
</gene>
<reference evidence="3 4" key="1">
    <citation type="journal article" date="2021" name="Hortic Res">
        <title>The domestication of Cucurbita argyrosperma as revealed by the genome of its wild relative.</title>
        <authorList>
            <person name="Barrera-Redondo J."/>
            <person name="Sanchez-de la Vega G."/>
            <person name="Aguirre-Liguori J.A."/>
            <person name="Castellanos-Morales G."/>
            <person name="Gutierrez-Guerrero Y.T."/>
            <person name="Aguirre-Dugua X."/>
            <person name="Aguirre-Planter E."/>
            <person name="Tenaillon M.I."/>
            <person name="Lira-Saade R."/>
            <person name="Eguiarte L.E."/>
        </authorList>
    </citation>
    <scope>NUCLEOTIDE SEQUENCE [LARGE SCALE GENOMIC DNA]</scope>
    <source>
        <strain evidence="3">JBR-2021</strain>
    </source>
</reference>
<evidence type="ECO:0000313" key="3">
    <source>
        <dbReference type="EMBL" id="KAG6575273.1"/>
    </source>
</evidence>
<protein>
    <submittedName>
        <fullName evidence="3">Non-specific phospholipase C2</fullName>
    </submittedName>
</protein>
<feature type="signal peptide" evidence="2">
    <location>
        <begin position="1"/>
        <end position="33"/>
    </location>
</feature>
<dbReference type="GO" id="GO:0009395">
    <property type="term" value="P:phospholipid catabolic process"/>
    <property type="evidence" value="ECO:0007669"/>
    <property type="project" value="TreeGrafter"/>
</dbReference>
<evidence type="ECO:0000256" key="2">
    <source>
        <dbReference type="SAM" id="SignalP"/>
    </source>
</evidence>
<name>A0AAV6M5U9_9ROSI</name>
<accession>A0AAV6M5U9</accession>
<dbReference type="Pfam" id="PF04185">
    <property type="entry name" value="Phosphoesterase"/>
    <property type="match status" value="1"/>
</dbReference>
<keyword evidence="2" id="KW-0732">Signal</keyword>
<sequence>MGRTLPTASMTAKSTAFFFLLLLLAFYTPLLHGSPIKTIVVLVMENRSFNHMLGWMKKLNPKINGVDGTESNILNAADPKSKQFFFKDQAHHSFQAIRE</sequence>
<dbReference type="GO" id="GO:0016788">
    <property type="term" value="F:hydrolase activity, acting on ester bonds"/>
    <property type="evidence" value="ECO:0007669"/>
    <property type="project" value="InterPro"/>
</dbReference>
<dbReference type="EMBL" id="JAGKQH010000017">
    <property type="protein sequence ID" value="KAG6575273.1"/>
    <property type="molecule type" value="Genomic_DNA"/>
</dbReference>
<dbReference type="PANTHER" id="PTHR31956:SF26">
    <property type="entry name" value="NON-SPECIFIC PHOSPHOLIPASE C2"/>
    <property type="match status" value="1"/>
</dbReference>
<feature type="chain" id="PRO_5043675242" evidence="2">
    <location>
        <begin position="34"/>
        <end position="99"/>
    </location>
</feature>
<evidence type="ECO:0000313" key="4">
    <source>
        <dbReference type="Proteomes" id="UP000685013"/>
    </source>
</evidence>
<dbReference type="Proteomes" id="UP000685013">
    <property type="component" value="Chromosome 17"/>
</dbReference>
<dbReference type="AlphaFoldDB" id="A0AAV6M5U9"/>